<keyword evidence="3" id="KW-1185">Reference proteome</keyword>
<dbReference type="EMBL" id="CZVW01000016">
    <property type="protein sequence ID" value="CUT03466.1"/>
    <property type="molecule type" value="Genomic_DNA"/>
</dbReference>
<feature type="domain" description="Ribbon-helix-helix protein CopG" evidence="1">
    <location>
        <begin position="2"/>
        <end position="40"/>
    </location>
</feature>
<reference evidence="3" key="1">
    <citation type="submission" date="2015-11" db="EMBL/GenBank/DDBJ databases">
        <authorList>
            <person name="Varghese N."/>
        </authorList>
    </citation>
    <scope>NUCLEOTIDE SEQUENCE [LARGE SCALE GENOMIC DNA]</scope>
    <source>
        <strain evidence="3">JGI-23</strain>
    </source>
</reference>
<evidence type="ECO:0000313" key="3">
    <source>
        <dbReference type="Proteomes" id="UP000199197"/>
    </source>
</evidence>
<dbReference type="InterPro" id="IPR013321">
    <property type="entry name" value="Arc_rbn_hlx_hlx"/>
</dbReference>
<sequence length="93" mass="11141">MKRTQIYLDEDLIKILKIESKIKGVRMSELIREALRREYLKGEKKIYIVDEIAGLWRNRKLNVDKYIRSLRRGKRLRRLYGGSSRKGSLCRDS</sequence>
<dbReference type="InterPro" id="IPR002145">
    <property type="entry name" value="CopG"/>
</dbReference>
<dbReference type="OrthoDB" id="129828at2"/>
<evidence type="ECO:0000313" key="2">
    <source>
        <dbReference type="EMBL" id="CUT03466.1"/>
    </source>
</evidence>
<dbReference type="CDD" id="cd21631">
    <property type="entry name" value="RHH_CopG_NikR-like"/>
    <property type="match status" value="1"/>
</dbReference>
<dbReference type="Gene3D" id="1.10.1220.10">
    <property type="entry name" value="Met repressor-like"/>
    <property type="match status" value="1"/>
</dbReference>
<dbReference type="GO" id="GO:0006355">
    <property type="term" value="P:regulation of DNA-templated transcription"/>
    <property type="evidence" value="ECO:0007669"/>
    <property type="project" value="InterPro"/>
</dbReference>
<dbReference type="AlphaFoldDB" id="A0A0P1NW00"/>
<organism evidence="2 3">
    <name type="scientific">Candidatus Chryseopegocella kryptomonas</name>
    <dbReference type="NCBI Taxonomy" id="1633643"/>
    <lineage>
        <taxon>Bacteria</taxon>
        <taxon>Pseudomonadati</taxon>
        <taxon>Candidatus Kryptoniota</taxon>
        <taxon>Candidatus Chryseopegocella</taxon>
    </lineage>
</organism>
<proteinExistence type="predicted"/>
<evidence type="ECO:0000259" key="1">
    <source>
        <dbReference type="Pfam" id="PF01402"/>
    </source>
</evidence>
<dbReference type="Proteomes" id="UP000199197">
    <property type="component" value="Unassembled WGS sequence"/>
</dbReference>
<dbReference type="InterPro" id="IPR010985">
    <property type="entry name" value="Ribbon_hlx_hlx"/>
</dbReference>
<name>A0A0P1NW00_9BACT</name>
<dbReference type="RefSeq" id="WP_092350434.1">
    <property type="nucleotide sequence ID" value="NZ_CZVW01000016.1"/>
</dbReference>
<dbReference type="Pfam" id="PF01402">
    <property type="entry name" value="RHH_1"/>
    <property type="match status" value="1"/>
</dbReference>
<protein>
    <recommendedName>
        <fullName evidence="1">Ribbon-helix-helix protein CopG domain-containing protein</fullName>
    </recommendedName>
</protein>
<accession>A0A0P1NW00</accession>
<gene>
    <name evidence="2" type="ORF">JGI23_01482</name>
</gene>
<dbReference type="SUPFAM" id="SSF47598">
    <property type="entry name" value="Ribbon-helix-helix"/>
    <property type="match status" value="1"/>
</dbReference>